<organism evidence="3 4">
    <name type="scientific">Bacteroides stercoris</name>
    <dbReference type="NCBI Taxonomy" id="46506"/>
    <lineage>
        <taxon>Bacteria</taxon>
        <taxon>Pseudomonadati</taxon>
        <taxon>Bacteroidota</taxon>
        <taxon>Bacteroidia</taxon>
        <taxon>Bacteroidales</taxon>
        <taxon>Bacteroidaceae</taxon>
        <taxon>Bacteroides</taxon>
    </lineage>
</organism>
<dbReference type="EMBL" id="QSBD01000001">
    <property type="protein sequence ID" value="RGX00688.1"/>
    <property type="molecule type" value="Genomic_DNA"/>
</dbReference>
<evidence type="ECO:0000256" key="1">
    <source>
        <dbReference type="SAM" id="SignalP"/>
    </source>
</evidence>
<reference evidence="3 4" key="1">
    <citation type="submission" date="2018-08" db="EMBL/GenBank/DDBJ databases">
        <title>A genome reference for cultivated species of the human gut microbiota.</title>
        <authorList>
            <person name="Zou Y."/>
            <person name="Xue W."/>
            <person name="Luo G."/>
        </authorList>
    </citation>
    <scope>NUCLEOTIDE SEQUENCE [LARGE SCALE GENOMIC DNA]</scope>
    <source>
        <strain evidence="3 4">AF05-4</strain>
    </source>
</reference>
<feature type="domain" description="DUF4906" evidence="2">
    <location>
        <begin position="292"/>
        <end position="372"/>
    </location>
</feature>
<gene>
    <name evidence="3" type="ORF">DWV41_01810</name>
</gene>
<protein>
    <submittedName>
        <fullName evidence="3">DUF4906 domain-containing protein</fullName>
    </submittedName>
</protein>
<feature type="signal peptide" evidence="1">
    <location>
        <begin position="1"/>
        <end position="21"/>
    </location>
</feature>
<dbReference type="RefSeq" id="WP_117901660.1">
    <property type="nucleotide sequence ID" value="NZ_QSBD01000001.1"/>
</dbReference>
<evidence type="ECO:0000313" key="4">
    <source>
        <dbReference type="Proteomes" id="UP000284777"/>
    </source>
</evidence>
<dbReference type="Proteomes" id="UP000284777">
    <property type="component" value="Unassembled WGS sequence"/>
</dbReference>
<name>A0A413E7A8_BACSE</name>
<comment type="caution">
    <text evidence="3">The sequence shown here is derived from an EMBL/GenBank/DDBJ whole genome shotgun (WGS) entry which is preliminary data.</text>
</comment>
<dbReference type="AlphaFoldDB" id="A0A413E7A8"/>
<dbReference type="InterPro" id="IPR032594">
    <property type="entry name" value="DUF4906"/>
</dbReference>
<evidence type="ECO:0000313" key="3">
    <source>
        <dbReference type="EMBL" id="RGX00688.1"/>
    </source>
</evidence>
<dbReference type="PROSITE" id="PS51257">
    <property type="entry name" value="PROKAR_LIPOPROTEIN"/>
    <property type="match status" value="1"/>
</dbReference>
<sequence length="823" mass="89664">MNKFTTRIKQMVFLTMAVCLAVSCTEDMETSRSALNNGSTALRISFATPDYTQVNTRSVMESGIKDMTVLVFKEGRLKKTIQLEGLSFAQAVTVEGIPSLPKGTTDPFTGTFVENGNENIICFLANVKAMTGNWPALISEEEAGNGQGVTTYTEFLNYKPTYESKDALVSTGYIPMYGVYTDGIVDGMTNQINVSLTRALAKINFTVNTDNFRLADGEMPSVVVNGISLHNVPLEVTLPSKKNRPALPVGGLNGIWPDVQQPYPTYAEKGFVSFDANDEKSMSGNTDMATFVAYMPENARGSYDGITNYKDKSNAAKLAEVIGSAEGLTYLLVDLTYTTNSGIMRKVEYTIYLGGNNAGDMNIRANAQYNVTTYIYGDNTEDGAVTNIKVIPLFDPSIVKNEGNEKLVDIAQTPANCYMVDVEDNEGDFYIPLSQVRKGWTYIEKSLNDGKAYVDELDKVIRGGKWELVTLWKTMNHENSNIVGTMPDDSWISPDNAPGMKNYFAKLIFGEGVENGNNAVIALSATEDGEIFKNGDILWSWHIWLTDYKPAINGIVENGEVHKYEGISFTSGNYRGIMDRNLGAVYSGKITGQLQTTEEAVKLYGLQYQWGRKDPFPASGDGTNTMLTVYDANNETYSFPSPVANDNFENKLKDAVMNPTTFYFKNGGGDWTKQDNNLWTGSDLDVFSPTPAGWSLPGTVSGYGALTNAWAGFGDGNFSGVKNAGSYDSEIGPFDWKAALPDQVGTAGRLYELTDDSGTAWYPAAGSRNSGTAVLQSTGNNGGYWSASTSGGNGVLLYFSNSSVYPVGNNSRAYGFSVRCVHK</sequence>
<feature type="chain" id="PRO_5019570016" evidence="1">
    <location>
        <begin position="22"/>
        <end position="823"/>
    </location>
</feature>
<keyword evidence="1" id="KW-0732">Signal</keyword>
<dbReference type="Pfam" id="PF16249">
    <property type="entry name" value="DUF4906"/>
    <property type="match status" value="1"/>
</dbReference>
<accession>A0A413E7A8</accession>
<evidence type="ECO:0000259" key="2">
    <source>
        <dbReference type="Pfam" id="PF16249"/>
    </source>
</evidence>
<proteinExistence type="predicted"/>